<reference evidence="1 2" key="1">
    <citation type="journal article" date="2022" name="Cell">
        <title>Repeat-based holocentromeres influence genome architecture and karyotype evolution.</title>
        <authorList>
            <person name="Hofstatter P.G."/>
            <person name="Thangavel G."/>
            <person name="Lux T."/>
            <person name="Neumann P."/>
            <person name="Vondrak T."/>
            <person name="Novak P."/>
            <person name="Zhang M."/>
            <person name="Costa L."/>
            <person name="Castellani M."/>
            <person name="Scott A."/>
            <person name="Toegelov H."/>
            <person name="Fuchs J."/>
            <person name="Mata-Sucre Y."/>
            <person name="Dias Y."/>
            <person name="Vanzela A.L.L."/>
            <person name="Huettel B."/>
            <person name="Almeida C.C.S."/>
            <person name="Simkova H."/>
            <person name="Souza G."/>
            <person name="Pedrosa-Harand A."/>
            <person name="Macas J."/>
            <person name="Mayer K.F.X."/>
            <person name="Houben A."/>
            <person name="Marques A."/>
        </authorList>
    </citation>
    <scope>NUCLEOTIDE SEQUENCE [LARGE SCALE GENOMIC DNA]</scope>
    <source>
        <strain evidence="1">RhyTen1mFocal</strain>
    </source>
</reference>
<evidence type="ECO:0000313" key="1">
    <source>
        <dbReference type="EMBL" id="KAJ3706941.1"/>
    </source>
</evidence>
<gene>
    <name evidence="1" type="ORF">LUZ61_010646</name>
</gene>
<dbReference type="GO" id="GO:0006900">
    <property type="term" value="P:vesicle budding from membrane"/>
    <property type="evidence" value="ECO:0007669"/>
    <property type="project" value="TreeGrafter"/>
</dbReference>
<dbReference type="PANTHER" id="PTHR22761:SF91">
    <property type="entry name" value="OS07G0490700 PROTEIN"/>
    <property type="match status" value="1"/>
</dbReference>
<dbReference type="GO" id="GO:0005771">
    <property type="term" value="C:multivesicular body"/>
    <property type="evidence" value="ECO:0007669"/>
    <property type="project" value="TreeGrafter"/>
</dbReference>
<dbReference type="Gene3D" id="1.10.287.1060">
    <property type="entry name" value="ESAT-6-like"/>
    <property type="match status" value="1"/>
</dbReference>
<dbReference type="Pfam" id="PF03357">
    <property type="entry name" value="Snf7"/>
    <property type="match status" value="1"/>
</dbReference>
<sequence>MFAKLFRGCKGESVSASDQLKQASENLEKKETVLQRKISIEVERARQFTKVRNREAAIQCLKRKRFYEGQLEKLSSFQMRIHDQVTSSDSIFKNKLKTIFN</sequence>
<organism evidence="1 2">
    <name type="scientific">Rhynchospora tenuis</name>
    <dbReference type="NCBI Taxonomy" id="198213"/>
    <lineage>
        <taxon>Eukaryota</taxon>
        <taxon>Viridiplantae</taxon>
        <taxon>Streptophyta</taxon>
        <taxon>Embryophyta</taxon>
        <taxon>Tracheophyta</taxon>
        <taxon>Spermatophyta</taxon>
        <taxon>Magnoliopsida</taxon>
        <taxon>Liliopsida</taxon>
        <taxon>Poales</taxon>
        <taxon>Cyperaceae</taxon>
        <taxon>Cyperoideae</taxon>
        <taxon>Rhynchosporeae</taxon>
        <taxon>Rhynchospora</taxon>
    </lineage>
</organism>
<dbReference type="EMBL" id="JAMRDG010000001">
    <property type="protein sequence ID" value="KAJ3706941.1"/>
    <property type="molecule type" value="Genomic_DNA"/>
</dbReference>
<protein>
    <submittedName>
        <fullName evidence="1">Uncharacterized protein</fullName>
    </submittedName>
</protein>
<dbReference type="AlphaFoldDB" id="A0AAD5ZZG2"/>
<dbReference type="PANTHER" id="PTHR22761">
    <property type="entry name" value="CHARGED MULTIVESICULAR BODY PROTEIN"/>
    <property type="match status" value="1"/>
</dbReference>
<accession>A0AAD5ZZG2</accession>
<dbReference type="GO" id="GO:0009898">
    <property type="term" value="C:cytoplasmic side of plasma membrane"/>
    <property type="evidence" value="ECO:0007669"/>
    <property type="project" value="TreeGrafter"/>
</dbReference>
<proteinExistence type="predicted"/>
<name>A0AAD5ZZG2_9POAL</name>
<dbReference type="GO" id="GO:0032511">
    <property type="term" value="P:late endosome to vacuole transport via multivesicular body sorting pathway"/>
    <property type="evidence" value="ECO:0007669"/>
    <property type="project" value="TreeGrafter"/>
</dbReference>
<dbReference type="GO" id="GO:0000815">
    <property type="term" value="C:ESCRT III complex"/>
    <property type="evidence" value="ECO:0007669"/>
    <property type="project" value="TreeGrafter"/>
</dbReference>
<evidence type="ECO:0000313" key="2">
    <source>
        <dbReference type="Proteomes" id="UP001210211"/>
    </source>
</evidence>
<comment type="caution">
    <text evidence="1">The sequence shown here is derived from an EMBL/GenBank/DDBJ whole genome shotgun (WGS) entry which is preliminary data.</text>
</comment>
<dbReference type="InterPro" id="IPR005024">
    <property type="entry name" value="Snf7_fam"/>
</dbReference>
<keyword evidence="2" id="KW-1185">Reference proteome</keyword>
<dbReference type="Proteomes" id="UP001210211">
    <property type="component" value="Unassembled WGS sequence"/>
</dbReference>